<keyword evidence="6 7" id="KW-0472">Membrane</keyword>
<evidence type="ECO:0000313" key="8">
    <source>
        <dbReference type="EMBL" id="KAK4535822.1"/>
    </source>
</evidence>
<proteinExistence type="inferred from homology"/>
<feature type="transmembrane region" description="Helical" evidence="7">
    <location>
        <begin position="112"/>
        <end position="133"/>
    </location>
</feature>
<evidence type="ECO:0000256" key="7">
    <source>
        <dbReference type="SAM" id="Phobius"/>
    </source>
</evidence>
<dbReference type="EMBL" id="JANCYW010000006">
    <property type="protein sequence ID" value="KAK4535822.1"/>
    <property type="molecule type" value="Genomic_DNA"/>
</dbReference>
<comment type="caution">
    <text evidence="8">The sequence shown here is derived from an EMBL/GenBank/DDBJ whole genome shotgun (WGS) entry which is preliminary data.</text>
</comment>
<dbReference type="Pfam" id="PF05620">
    <property type="entry name" value="TMEM208_SND2"/>
    <property type="match status" value="1"/>
</dbReference>
<comment type="similarity">
    <text evidence="2">Belongs to the TMEM208 family.</text>
</comment>
<keyword evidence="5 7" id="KW-1133">Transmembrane helix</keyword>
<dbReference type="PANTHER" id="PTHR13505">
    <property type="entry name" value="TRANSMEMBRANE PROTEIN 208"/>
    <property type="match status" value="1"/>
</dbReference>
<keyword evidence="3 7" id="KW-0812">Transmembrane</keyword>
<name>A0AAV9IU96_CYACA</name>
<evidence type="ECO:0000256" key="1">
    <source>
        <dbReference type="ARBA" id="ARBA00004477"/>
    </source>
</evidence>
<dbReference type="InterPro" id="IPR008506">
    <property type="entry name" value="SND2/TMEM208"/>
</dbReference>
<evidence type="ECO:0000256" key="6">
    <source>
        <dbReference type="ARBA" id="ARBA00023136"/>
    </source>
</evidence>
<evidence type="ECO:0000256" key="5">
    <source>
        <dbReference type="ARBA" id="ARBA00022989"/>
    </source>
</evidence>
<evidence type="ECO:0000313" key="9">
    <source>
        <dbReference type="Proteomes" id="UP001301350"/>
    </source>
</evidence>
<feature type="transmembrane region" description="Helical" evidence="7">
    <location>
        <begin position="40"/>
        <end position="59"/>
    </location>
</feature>
<evidence type="ECO:0000256" key="3">
    <source>
        <dbReference type="ARBA" id="ARBA00022692"/>
    </source>
</evidence>
<protein>
    <submittedName>
        <fullName evidence="8">Uncharacterized protein</fullName>
    </submittedName>
</protein>
<keyword evidence="9" id="KW-1185">Reference proteome</keyword>
<evidence type="ECO:0000256" key="4">
    <source>
        <dbReference type="ARBA" id="ARBA00022824"/>
    </source>
</evidence>
<evidence type="ECO:0000256" key="2">
    <source>
        <dbReference type="ARBA" id="ARBA00009950"/>
    </source>
</evidence>
<dbReference type="Proteomes" id="UP001301350">
    <property type="component" value="Unassembled WGS sequence"/>
</dbReference>
<reference evidence="8 9" key="1">
    <citation type="submission" date="2022-07" db="EMBL/GenBank/DDBJ databases">
        <title>Genome-wide signatures of adaptation to extreme environments.</title>
        <authorList>
            <person name="Cho C.H."/>
            <person name="Yoon H.S."/>
        </authorList>
    </citation>
    <scope>NUCLEOTIDE SEQUENCE [LARGE SCALE GENOMIC DNA]</scope>
    <source>
        <strain evidence="8 9">DBV 063 E5</strain>
    </source>
</reference>
<gene>
    <name evidence="8" type="ORF">CDCA_CDCA06G1847</name>
</gene>
<dbReference type="AlphaFoldDB" id="A0AAV9IU96"/>
<dbReference type="GO" id="GO:0005789">
    <property type="term" value="C:endoplasmic reticulum membrane"/>
    <property type="evidence" value="ECO:0007669"/>
    <property type="project" value="UniProtKB-SubCell"/>
</dbReference>
<dbReference type="GO" id="GO:0006624">
    <property type="term" value="P:vacuolar protein processing"/>
    <property type="evidence" value="ECO:0007669"/>
    <property type="project" value="TreeGrafter"/>
</dbReference>
<sequence length="153" mass="17555">MAKASAKHRLVQNRQRLQVLLVCIAVADLLYLLRVVRRWFPFWEVLLMALNNLALWLVYHSLRQAAAPEYDAASGALLHAGHDLRTPGLLEYAQDVVYVGSAAQALATLWPWFWLLYAAVPLYALVQLCRYVLRPRREASHRKSGREARRALH</sequence>
<accession>A0AAV9IU96</accession>
<keyword evidence="4" id="KW-0256">Endoplasmic reticulum</keyword>
<organism evidence="8 9">
    <name type="scientific">Cyanidium caldarium</name>
    <name type="common">Red alga</name>
    <dbReference type="NCBI Taxonomy" id="2771"/>
    <lineage>
        <taxon>Eukaryota</taxon>
        <taxon>Rhodophyta</taxon>
        <taxon>Bangiophyceae</taxon>
        <taxon>Cyanidiales</taxon>
        <taxon>Cyanidiaceae</taxon>
        <taxon>Cyanidium</taxon>
    </lineage>
</organism>
<comment type="subcellular location">
    <subcellularLocation>
        <location evidence="1">Endoplasmic reticulum membrane</location>
        <topology evidence="1">Multi-pass membrane protein</topology>
    </subcellularLocation>
</comment>
<dbReference type="GO" id="GO:0005773">
    <property type="term" value="C:vacuole"/>
    <property type="evidence" value="ECO:0007669"/>
    <property type="project" value="GOC"/>
</dbReference>
<feature type="transmembrane region" description="Helical" evidence="7">
    <location>
        <begin position="17"/>
        <end position="33"/>
    </location>
</feature>
<dbReference type="PANTHER" id="PTHR13505:SF7">
    <property type="entry name" value="TRANSMEMBRANE PROTEIN 208"/>
    <property type="match status" value="1"/>
</dbReference>